<proteinExistence type="predicted"/>
<sequence>MEGRGKWEIPEKTLPPTPSSGTIPTCENSVTRPRTESFRLGGRAVKGEAMVCSSVGMNDRRVREIPERKKNPPTSGIVWRGSHLRKYPAVTRPGIKPGSLWWEASRLTARPPQPLFISAKRLIQLCPLSAGILKLRRPFMWGGLYRVRGKKKSHLSACFQHLLSAKEARRHVQANWRHRKRGWEEQVGSQWAGGGEGKKNKDIRKWGRESWPADMRSRDIL</sequence>
<reference evidence="2 3" key="1">
    <citation type="submission" date="2023-02" db="EMBL/GenBank/DDBJ databases">
        <title>LHISI_Scaffold_Assembly.</title>
        <authorList>
            <person name="Stuart O.P."/>
            <person name="Cleave R."/>
            <person name="Magrath M.J.L."/>
            <person name="Mikheyev A.S."/>
        </authorList>
    </citation>
    <scope>NUCLEOTIDE SEQUENCE [LARGE SCALE GENOMIC DNA]</scope>
    <source>
        <strain evidence="2">Daus_M_001</strain>
        <tissue evidence="2">Leg muscle</tissue>
    </source>
</reference>
<evidence type="ECO:0000313" key="2">
    <source>
        <dbReference type="EMBL" id="KAJ8872350.1"/>
    </source>
</evidence>
<gene>
    <name evidence="2" type="ORF">PR048_025954</name>
</gene>
<feature type="compositionally biased region" description="Polar residues" evidence="1">
    <location>
        <begin position="19"/>
        <end position="32"/>
    </location>
</feature>
<feature type="region of interest" description="Disordered" evidence="1">
    <location>
        <begin position="1"/>
        <end position="33"/>
    </location>
</feature>
<dbReference type="Proteomes" id="UP001159363">
    <property type="component" value="Chromosome 10"/>
</dbReference>
<dbReference type="EMBL" id="JARBHB010000011">
    <property type="protein sequence ID" value="KAJ8872350.1"/>
    <property type="molecule type" value="Genomic_DNA"/>
</dbReference>
<keyword evidence="3" id="KW-1185">Reference proteome</keyword>
<feature type="region of interest" description="Disordered" evidence="1">
    <location>
        <begin position="185"/>
        <end position="221"/>
    </location>
</feature>
<accession>A0ABQ9GK06</accession>
<feature type="compositionally biased region" description="Basic and acidic residues" evidence="1">
    <location>
        <begin position="1"/>
        <end position="11"/>
    </location>
</feature>
<name>A0ABQ9GK06_9NEOP</name>
<comment type="caution">
    <text evidence="2">The sequence shown here is derived from an EMBL/GenBank/DDBJ whole genome shotgun (WGS) entry which is preliminary data.</text>
</comment>
<organism evidence="2 3">
    <name type="scientific">Dryococelus australis</name>
    <dbReference type="NCBI Taxonomy" id="614101"/>
    <lineage>
        <taxon>Eukaryota</taxon>
        <taxon>Metazoa</taxon>
        <taxon>Ecdysozoa</taxon>
        <taxon>Arthropoda</taxon>
        <taxon>Hexapoda</taxon>
        <taxon>Insecta</taxon>
        <taxon>Pterygota</taxon>
        <taxon>Neoptera</taxon>
        <taxon>Polyneoptera</taxon>
        <taxon>Phasmatodea</taxon>
        <taxon>Verophasmatodea</taxon>
        <taxon>Anareolatae</taxon>
        <taxon>Phasmatidae</taxon>
        <taxon>Eurycanthinae</taxon>
        <taxon>Dryococelus</taxon>
    </lineage>
</organism>
<evidence type="ECO:0000313" key="3">
    <source>
        <dbReference type="Proteomes" id="UP001159363"/>
    </source>
</evidence>
<evidence type="ECO:0000256" key="1">
    <source>
        <dbReference type="SAM" id="MobiDB-lite"/>
    </source>
</evidence>
<feature type="compositionally biased region" description="Basic and acidic residues" evidence="1">
    <location>
        <begin position="196"/>
        <end position="208"/>
    </location>
</feature>
<protein>
    <submittedName>
        <fullName evidence="2">Uncharacterized protein</fullName>
    </submittedName>
</protein>